<name>A0A7U4GDD3_YEREN</name>
<reference evidence="1 2" key="1">
    <citation type="submission" date="2017-11" db="EMBL/GenBank/DDBJ databases">
        <title>The complete genome sequence and comparative genome analysis of Yersinia enterocolitica strain LC20.</title>
        <authorList>
            <person name="Shi G."/>
            <person name="Su M."/>
            <person name="Liang J."/>
            <person name="Gu W."/>
            <person name="Xiao Y."/>
            <person name="Zhang Z."/>
            <person name="Qiu H."/>
            <person name="Duan R."/>
            <person name="Zhang Z."/>
            <person name="Li Y."/>
            <person name="Zhang X."/>
            <person name="Ling Y."/>
            <person name="Song L."/>
            <person name="Chen M."/>
            <person name="Zhao Y."/>
            <person name="Wu J."/>
            <person name="Jing H."/>
            <person name="Xiao J."/>
            <person name="Wang X."/>
        </authorList>
    </citation>
    <scope>NUCLEOTIDE SEQUENCE [LARGE SCALE GENOMIC DNA]</scope>
    <source>
        <strain evidence="1 2">LC20</strain>
    </source>
</reference>
<organism evidence="1 2">
    <name type="scientific">Yersinia enterocolitica LC20</name>
    <dbReference type="NCBI Taxonomy" id="1443113"/>
    <lineage>
        <taxon>Bacteria</taxon>
        <taxon>Pseudomonadati</taxon>
        <taxon>Pseudomonadota</taxon>
        <taxon>Gammaproteobacteria</taxon>
        <taxon>Enterobacterales</taxon>
        <taxon>Yersiniaceae</taxon>
        <taxon>Yersinia</taxon>
    </lineage>
</organism>
<dbReference type="KEGG" id="yel:LC20_01061"/>
<dbReference type="AlphaFoldDB" id="A0A7U4GDD3"/>
<proteinExistence type="predicted"/>
<evidence type="ECO:0000313" key="2">
    <source>
        <dbReference type="Proteomes" id="UP000230961"/>
    </source>
</evidence>
<gene>
    <name evidence="1" type="ORF">LC20_01061</name>
</gene>
<accession>A0A7U4GDD3</accession>
<evidence type="ECO:0000313" key="1">
    <source>
        <dbReference type="EMBL" id="AHM72317.1"/>
    </source>
</evidence>
<sequence>MSAYDITVGRIRTCAQSAVAFVVLVSEMETALLTIRALTRCGVPDDIDDDGFPSRAVQIVWMAEQFGQACELKLIPDCLFQRYALDLIRLGHEVDEGSWTYGFKSGVNIAQESLWEE</sequence>
<dbReference type="EMBL" id="CP007448">
    <property type="protein sequence ID" value="AHM72317.1"/>
    <property type="molecule type" value="Genomic_DNA"/>
</dbReference>
<dbReference type="Proteomes" id="UP000230961">
    <property type="component" value="Chromosome"/>
</dbReference>
<protein>
    <submittedName>
        <fullName evidence="1">Uncharacterized protein</fullName>
    </submittedName>
</protein>